<organism evidence="1 2">
    <name type="scientific">Eiseniibacteriota bacterium</name>
    <dbReference type="NCBI Taxonomy" id="2212470"/>
    <lineage>
        <taxon>Bacteria</taxon>
        <taxon>Candidatus Eiseniibacteriota</taxon>
    </lineage>
</organism>
<name>A0A956RQZ1_UNCEI</name>
<dbReference type="EMBL" id="JAGQHR010001061">
    <property type="protein sequence ID" value="MCA9730241.1"/>
    <property type="molecule type" value="Genomic_DNA"/>
</dbReference>
<dbReference type="AlphaFoldDB" id="A0A956RQZ1"/>
<protein>
    <submittedName>
        <fullName evidence="1">Uncharacterized protein</fullName>
    </submittedName>
</protein>
<accession>A0A956RQZ1</accession>
<sequence length="77" mass="8788">MRSPEKRAVSIHCVGICLALTAVVFAIYGQVAHHDFVRFDDDVYLSSNPEVSRGLRWSGLIWAFTTFHASNWHPLTW</sequence>
<feature type="non-terminal residue" evidence="1">
    <location>
        <position position="77"/>
    </location>
</feature>
<reference evidence="1" key="1">
    <citation type="submission" date="2020-04" db="EMBL/GenBank/DDBJ databases">
        <authorList>
            <person name="Zhang T."/>
        </authorList>
    </citation>
    <scope>NUCLEOTIDE SEQUENCE</scope>
    <source>
        <strain evidence="1">HKST-UBA01</strain>
    </source>
</reference>
<gene>
    <name evidence="1" type="ORF">KC729_21330</name>
</gene>
<reference evidence="1" key="2">
    <citation type="journal article" date="2021" name="Microbiome">
        <title>Successional dynamics and alternative stable states in a saline activated sludge microbial community over 9 years.</title>
        <authorList>
            <person name="Wang Y."/>
            <person name="Ye J."/>
            <person name="Ju F."/>
            <person name="Liu L."/>
            <person name="Boyd J.A."/>
            <person name="Deng Y."/>
            <person name="Parks D.H."/>
            <person name="Jiang X."/>
            <person name="Yin X."/>
            <person name="Woodcroft B.J."/>
            <person name="Tyson G.W."/>
            <person name="Hugenholtz P."/>
            <person name="Polz M.F."/>
            <person name="Zhang T."/>
        </authorList>
    </citation>
    <scope>NUCLEOTIDE SEQUENCE</scope>
    <source>
        <strain evidence="1">HKST-UBA01</strain>
    </source>
</reference>
<evidence type="ECO:0000313" key="2">
    <source>
        <dbReference type="Proteomes" id="UP000697710"/>
    </source>
</evidence>
<comment type="caution">
    <text evidence="1">The sequence shown here is derived from an EMBL/GenBank/DDBJ whole genome shotgun (WGS) entry which is preliminary data.</text>
</comment>
<dbReference type="Proteomes" id="UP000697710">
    <property type="component" value="Unassembled WGS sequence"/>
</dbReference>
<evidence type="ECO:0000313" key="1">
    <source>
        <dbReference type="EMBL" id="MCA9730241.1"/>
    </source>
</evidence>
<proteinExistence type="predicted"/>